<accession>A0AAD7UU53</accession>
<evidence type="ECO:0000313" key="2">
    <source>
        <dbReference type="EMBL" id="KAJ8653131.1"/>
    </source>
</evidence>
<dbReference type="Gene3D" id="1.25.40.20">
    <property type="entry name" value="Ankyrin repeat-containing domain"/>
    <property type="match status" value="1"/>
</dbReference>
<reference evidence="2 3" key="1">
    <citation type="submission" date="2023-03" db="EMBL/GenBank/DDBJ databases">
        <title>Genome sequence of Lichtheimia ornata CBS 291.66.</title>
        <authorList>
            <person name="Mohabir J.T."/>
            <person name="Shea T.P."/>
            <person name="Kurbessoian T."/>
            <person name="Berby B."/>
            <person name="Fontaine J."/>
            <person name="Livny J."/>
            <person name="Gnirke A."/>
            <person name="Stajich J.E."/>
            <person name="Cuomo C.A."/>
        </authorList>
    </citation>
    <scope>NUCLEOTIDE SEQUENCE [LARGE SCALE GENOMIC DNA]</scope>
    <source>
        <strain evidence="2">CBS 291.66</strain>
    </source>
</reference>
<dbReference type="Proteomes" id="UP001234581">
    <property type="component" value="Unassembled WGS sequence"/>
</dbReference>
<proteinExistence type="predicted"/>
<evidence type="ECO:0000313" key="3">
    <source>
        <dbReference type="Proteomes" id="UP001234581"/>
    </source>
</evidence>
<gene>
    <name evidence="2" type="ORF">O0I10_011180</name>
</gene>
<dbReference type="EMBL" id="JARTCD010000084">
    <property type="protein sequence ID" value="KAJ8653131.1"/>
    <property type="molecule type" value="Genomic_DNA"/>
</dbReference>
<dbReference type="InterPro" id="IPR036770">
    <property type="entry name" value="Ankyrin_rpt-contain_sf"/>
</dbReference>
<protein>
    <submittedName>
        <fullName evidence="2">Uncharacterized protein</fullName>
    </submittedName>
</protein>
<dbReference type="AlphaFoldDB" id="A0AAD7UU53"/>
<evidence type="ECO:0000256" key="1">
    <source>
        <dbReference type="SAM" id="MobiDB-lite"/>
    </source>
</evidence>
<dbReference type="PANTHER" id="PTHR43828">
    <property type="entry name" value="ASPARAGINASE"/>
    <property type="match status" value="1"/>
</dbReference>
<dbReference type="GeneID" id="83218581"/>
<dbReference type="InterPro" id="IPR051642">
    <property type="entry name" value="SWI6-like"/>
</dbReference>
<comment type="caution">
    <text evidence="2">The sequence shown here is derived from an EMBL/GenBank/DDBJ whole genome shotgun (WGS) entry which is preliminary data.</text>
</comment>
<feature type="compositionally biased region" description="Polar residues" evidence="1">
    <location>
        <begin position="204"/>
        <end position="217"/>
    </location>
</feature>
<feature type="region of interest" description="Disordered" evidence="1">
    <location>
        <begin position="186"/>
        <end position="217"/>
    </location>
</feature>
<dbReference type="GO" id="GO:0010468">
    <property type="term" value="P:regulation of gene expression"/>
    <property type="evidence" value="ECO:0007669"/>
    <property type="project" value="UniProtKB-ARBA"/>
</dbReference>
<dbReference type="RefSeq" id="XP_058338045.1">
    <property type="nucleotide sequence ID" value="XM_058491150.1"/>
</dbReference>
<dbReference type="SUPFAM" id="SSF48403">
    <property type="entry name" value="Ankyrin repeat"/>
    <property type="match status" value="1"/>
</dbReference>
<dbReference type="GO" id="GO:0030907">
    <property type="term" value="C:MBF transcription complex"/>
    <property type="evidence" value="ECO:0007669"/>
    <property type="project" value="TreeGrafter"/>
</dbReference>
<dbReference type="GO" id="GO:0033309">
    <property type="term" value="C:SBF transcription complex"/>
    <property type="evidence" value="ECO:0007669"/>
    <property type="project" value="TreeGrafter"/>
</dbReference>
<dbReference type="PANTHER" id="PTHR43828:SF15">
    <property type="entry name" value="TRANSCRIPTION FACTOR MBP1"/>
    <property type="match status" value="1"/>
</dbReference>
<name>A0AAD7UU53_9FUNG</name>
<keyword evidence="3" id="KW-1185">Reference proteome</keyword>
<organism evidence="2 3">
    <name type="scientific">Lichtheimia ornata</name>
    <dbReference type="NCBI Taxonomy" id="688661"/>
    <lineage>
        <taxon>Eukaryota</taxon>
        <taxon>Fungi</taxon>
        <taxon>Fungi incertae sedis</taxon>
        <taxon>Mucoromycota</taxon>
        <taxon>Mucoromycotina</taxon>
        <taxon>Mucoromycetes</taxon>
        <taxon>Mucorales</taxon>
        <taxon>Lichtheimiaceae</taxon>
        <taxon>Lichtheimia</taxon>
    </lineage>
</organism>
<sequence length="256" mass="29541">MSIGGYKGQTALMYSVLFTNNFDRKSFYHLLDMLQKTIFSVEKEDLSVFHHMVSTSSWKGKVHDSYYYMECLIDKLSQIQLELISILNVHDVYGDTALTMAARTGNKRLLKITCDEVERRMLLQDNLAAATTSPNLTVNSVNEQAAMAHLRQKFKSVFKMILSNDRSVTGNLQLFDGFVGSYERRSRIKGTSSQREEGGLGIDTQASGENTTYPWSDTIRSQRNSRDWCMNTKKRNYQHQTKEATWKRLFKNWNQN</sequence>